<proteinExistence type="inferred from homology"/>
<accession>A0A1H9SZB9</accession>
<dbReference type="AlphaFoldDB" id="A0A1H9SZB9"/>
<dbReference type="EMBL" id="FOEQ01000014">
    <property type="protein sequence ID" value="SER90226.1"/>
    <property type="molecule type" value="Genomic_DNA"/>
</dbReference>
<dbReference type="SUPFAM" id="SSF53850">
    <property type="entry name" value="Periplasmic binding protein-like II"/>
    <property type="match status" value="1"/>
</dbReference>
<comment type="similarity">
    <text evidence="1">Belongs to the bacterial solute-binding protein 3 family.</text>
</comment>
<evidence type="ECO:0000256" key="1">
    <source>
        <dbReference type="ARBA" id="ARBA00010333"/>
    </source>
</evidence>
<dbReference type="Pfam" id="PF00497">
    <property type="entry name" value="SBP_bac_3"/>
    <property type="match status" value="1"/>
</dbReference>
<dbReference type="Gene3D" id="3.40.190.10">
    <property type="entry name" value="Periplasmic binding protein-like II"/>
    <property type="match status" value="2"/>
</dbReference>
<name>A0A1H9SZB9_9PSED</name>
<evidence type="ECO:0000313" key="4">
    <source>
        <dbReference type="EMBL" id="SER90226.1"/>
    </source>
</evidence>
<reference evidence="4 5" key="1">
    <citation type="submission" date="2016-10" db="EMBL/GenBank/DDBJ databases">
        <authorList>
            <person name="de Groot N.N."/>
        </authorList>
    </citation>
    <scope>NUCLEOTIDE SEQUENCE [LARGE SCALE GENOMIC DNA]</scope>
    <source>
        <strain evidence="4 5">LMG 27941</strain>
    </source>
</reference>
<protein>
    <submittedName>
        <fullName evidence="4">Polar amino acid transport system substrate-binding protein</fullName>
    </submittedName>
</protein>
<evidence type="ECO:0000256" key="2">
    <source>
        <dbReference type="ARBA" id="ARBA00022729"/>
    </source>
</evidence>
<dbReference type="InterPro" id="IPR001638">
    <property type="entry name" value="Solute-binding_3/MltF_N"/>
</dbReference>
<keyword evidence="2" id="KW-0732">Signal</keyword>
<dbReference type="Proteomes" id="UP000199221">
    <property type="component" value="Unassembled WGS sequence"/>
</dbReference>
<evidence type="ECO:0000259" key="3">
    <source>
        <dbReference type="SMART" id="SM00062"/>
    </source>
</evidence>
<gene>
    <name evidence="4" type="ORF">SAMN05216230_11443</name>
</gene>
<feature type="domain" description="Solute-binding protein family 3/N-terminal" evidence="3">
    <location>
        <begin position="60"/>
        <end position="282"/>
    </location>
</feature>
<dbReference type="PANTHER" id="PTHR35936:SF25">
    <property type="entry name" value="ABC TRANSPORTER SUBSTRATE-BINDING PROTEIN"/>
    <property type="match status" value="1"/>
</dbReference>
<dbReference type="SMART" id="SM00062">
    <property type="entry name" value="PBPb"/>
    <property type="match status" value="1"/>
</dbReference>
<organism evidence="4 5">
    <name type="scientific">Pseudomonas soli</name>
    <dbReference type="NCBI Taxonomy" id="1306993"/>
    <lineage>
        <taxon>Bacteria</taxon>
        <taxon>Pseudomonadati</taxon>
        <taxon>Pseudomonadota</taxon>
        <taxon>Gammaproteobacteria</taxon>
        <taxon>Pseudomonadales</taxon>
        <taxon>Pseudomonadaceae</taxon>
        <taxon>Pseudomonas</taxon>
    </lineage>
</organism>
<dbReference type="PANTHER" id="PTHR35936">
    <property type="entry name" value="MEMBRANE-BOUND LYTIC MUREIN TRANSGLYCOSYLASE F"/>
    <property type="match status" value="1"/>
</dbReference>
<sequence>MVANKALAQVKALFVRARACGQRSLVLPGLAAYSHAMRTLILPLLLLLLAGLSPLAHAERLRIVSDDWAPYLYQENGQAKGIDYEITNEVFKRLGVEVQWQFLPWRRCLAMVEQGLADAVMDIFKVDSRQGYMVYPDEPMSQVEFVLYQARSRPHPVVHLEDLAGLTVGTSPGYVYDSSFAESPLFRREPAPSHEANFGKLTRGRIDLLVTDRRVGRYVSRRLGLEQTVQELPLLISRRPQYLGLARKPGREQLAQAFSDELRRFKQEPAYAAINARYLGNQDFPFAVEQQERGTR</sequence>
<evidence type="ECO:0000313" key="5">
    <source>
        <dbReference type="Proteomes" id="UP000199221"/>
    </source>
</evidence>